<protein>
    <submittedName>
        <fullName evidence="3">Uncharacterized protein</fullName>
    </submittedName>
</protein>
<keyword evidence="1" id="KW-1133">Transmembrane helix</keyword>
<evidence type="ECO:0000313" key="4">
    <source>
        <dbReference type="Proteomes" id="UP000051645"/>
    </source>
</evidence>
<name>A0A0R2FW05_9LACO</name>
<proteinExistence type="predicted"/>
<gene>
    <name evidence="2" type="ORF">IV38_GL001332</name>
    <name evidence="3" type="ORF">IV40_GL001119</name>
</gene>
<dbReference type="EMBL" id="JQAT01000003">
    <property type="protein sequence ID" value="KRN28333.1"/>
    <property type="molecule type" value="Genomic_DNA"/>
</dbReference>
<evidence type="ECO:0000313" key="5">
    <source>
        <dbReference type="Proteomes" id="UP000051751"/>
    </source>
</evidence>
<dbReference type="EMBL" id="JQAZ01000003">
    <property type="protein sequence ID" value="KRN31835.1"/>
    <property type="molecule type" value="Genomic_DNA"/>
</dbReference>
<evidence type="ECO:0000256" key="1">
    <source>
        <dbReference type="SAM" id="Phobius"/>
    </source>
</evidence>
<dbReference type="STRING" id="81857.IV38_GL001332"/>
<sequence>MYGGLLFIMSLETLVSVFCLGMGIVNLIKHQPSKILLLIAVIGIISLAATFLYTQTWLAQHLV</sequence>
<keyword evidence="4" id="KW-1185">Reference proteome</keyword>
<feature type="transmembrane region" description="Helical" evidence="1">
    <location>
        <begin position="35"/>
        <end position="53"/>
    </location>
</feature>
<evidence type="ECO:0000313" key="3">
    <source>
        <dbReference type="EMBL" id="KRN31835.1"/>
    </source>
</evidence>
<evidence type="ECO:0000313" key="2">
    <source>
        <dbReference type="EMBL" id="KRN28333.1"/>
    </source>
</evidence>
<reference evidence="4 5" key="1">
    <citation type="journal article" date="2015" name="Genome Announc.">
        <title>Expanding the biotechnology potential of lactobacilli through comparative genomics of 213 strains and associated genera.</title>
        <authorList>
            <person name="Sun Z."/>
            <person name="Harris H.M."/>
            <person name="McCann A."/>
            <person name="Guo C."/>
            <person name="Argimon S."/>
            <person name="Zhang W."/>
            <person name="Yang X."/>
            <person name="Jeffery I.B."/>
            <person name="Cooney J.C."/>
            <person name="Kagawa T.F."/>
            <person name="Liu W."/>
            <person name="Song Y."/>
            <person name="Salvetti E."/>
            <person name="Wrobel A."/>
            <person name="Rasinkangas P."/>
            <person name="Parkhill J."/>
            <person name="Rea M.C."/>
            <person name="O'Sullivan O."/>
            <person name="Ritari J."/>
            <person name="Douillard F.P."/>
            <person name="Paul Ross R."/>
            <person name="Yang R."/>
            <person name="Briner A.E."/>
            <person name="Felis G.E."/>
            <person name="de Vos W.M."/>
            <person name="Barrangou R."/>
            <person name="Klaenhammer T.R."/>
            <person name="Caufield P.W."/>
            <person name="Cui Y."/>
            <person name="Zhang H."/>
            <person name="O'Toole P.W."/>
        </authorList>
    </citation>
    <scope>NUCLEOTIDE SEQUENCE [LARGE SCALE GENOMIC DNA]</scope>
    <source>
        <strain evidence="2 5">ATCC BAA-66</strain>
        <strain evidence="3 4">DSM 13344</strain>
    </source>
</reference>
<feature type="transmembrane region" description="Helical" evidence="1">
    <location>
        <begin position="6"/>
        <end position="28"/>
    </location>
</feature>
<comment type="caution">
    <text evidence="3">The sequence shown here is derived from an EMBL/GenBank/DDBJ whole genome shotgun (WGS) entry which is preliminary data.</text>
</comment>
<keyword evidence="1" id="KW-0472">Membrane</keyword>
<dbReference type="AlphaFoldDB" id="A0A0R2FW05"/>
<keyword evidence="1" id="KW-0812">Transmembrane</keyword>
<accession>A0A0R2FW05</accession>
<dbReference type="PATRIC" id="fig|81857.3.peg.1341"/>
<dbReference type="Proteomes" id="UP000051645">
    <property type="component" value="Unassembled WGS sequence"/>
</dbReference>
<dbReference type="Proteomes" id="UP000051751">
    <property type="component" value="Unassembled WGS sequence"/>
</dbReference>
<organism evidence="3 4">
    <name type="scientific">Lactobacillus selangorensis</name>
    <dbReference type="NCBI Taxonomy" id="81857"/>
    <lineage>
        <taxon>Bacteria</taxon>
        <taxon>Bacillati</taxon>
        <taxon>Bacillota</taxon>
        <taxon>Bacilli</taxon>
        <taxon>Lactobacillales</taxon>
        <taxon>Lactobacillaceae</taxon>
        <taxon>Lactobacillus</taxon>
    </lineage>
</organism>